<dbReference type="AlphaFoldDB" id="A0A484N8I1"/>
<name>A0A484N8I1_9ASTE</name>
<organism evidence="1 2">
    <name type="scientific">Cuscuta campestris</name>
    <dbReference type="NCBI Taxonomy" id="132261"/>
    <lineage>
        <taxon>Eukaryota</taxon>
        <taxon>Viridiplantae</taxon>
        <taxon>Streptophyta</taxon>
        <taxon>Embryophyta</taxon>
        <taxon>Tracheophyta</taxon>
        <taxon>Spermatophyta</taxon>
        <taxon>Magnoliopsida</taxon>
        <taxon>eudicotyledons</taxon>
        <taxon>Gunneridae</taxon>
        <taxon>Pentapetalae</taxon>
        <taxon>asterids</taxon>
        <taxon>lamiids</taxon>
        <taxon>Solanales</taxon>
        <taxon>Convolvulaceae</taxon>
        <taxon>Cuscuteae</taxon>
        <taxon>Cuscuta</taxon>
        <taxon>Cuscuta subgen. Grammica</taxon>
        <taxon>Cuscuta sect. Cleistogrammica</taxon>
    </lineage>
</organism>
<evidence type="ECO:0000313" key="1">
    <source>
        <dbReference type="EMBL" id="VFQ97655.1"/>
    </source>
</evidence>
<dbReference type="Proteomes" id="UP000595140">
    <property type="component" value="Unassembled WGS sequence"/>
</dbReference>
<protein>
    <submittedName>
        <fullName evidence="1">Uncharacterized protein</fullName>
    </submittedName>
</protein>
<gene>
    <name evidence="1" type="ORF">CCAM_LOCUS39431</name>
</gene>
<sequence length="82" mass="9455">MTKPKQGVRVLSTVLHVSCASPTAAAMAVQRRRRMAIVVCFLFMDGKKEAIVIAFKKYNDGLMMIQKDDREQVLLWMFIYRC</sequence>
<evidence type="ECO:0000313" key="2">
    <source>
        <dbReference type="Proteomes" id="UP000595140"/>
    </source>
</evidence>
<dbReference type="EMBL" id="OOIL02006555">
    <property type="protein sequence ID" value="VFQ97655.1"/>
    <property type="molecule type" value="Genomic_DNA"/>
</dbReference>
<proteinExistence type="predicted"/>
<accession>A0A484N8I1</accession>
<keyword evidence="2" id="KW-1185">Reference proteome</keyword>
<reference evidence="1 2" key="1">
    <citation type="submission" date="2018-04" db="EMBL/GenBank/DDBJ databases">
        <authorList>
            <person name="Vogel A."/>
        </authorList>
    </citation>
    <scope>NUCLEOTIDE SEQUENCE [LARGE SCALE GENOMIC DNA]</scope>
</reference>